<dbReference type="GO" id="GO:0004565">
    <property type="term" value="F:beta-galactosidase activity"/>
    <property type="evidence" value="ECO:0007669"/>
    <property type="project" value="UniProtKB-EC"/>
</dbReference>
<sequence>LEEIPLAEQTRINLGHLLRFSEKVEKPQLWTSEIPNLYTLLLCLFDPLGKETEWTSCKVGFRRVEIKNRELLINGRPVLIQGVNRHEHDPLSGKTVSRESMLEDIRLMKQHNFNAVRCAHYPNDPHWYELCDEYGIYVVDEANIETHHYYGRLCREPQWASAFLDRTRRMVETNKNHPCIIMWSLGNESGYGPNHAACAGWIRERDSSRLLHYEGALRPEFQGDWQPEAGFNRLATDVVA</sequence>
<accession>A0A383CMZ6</accession>
<organism evidence="7">
    <name type="scientific">marine metagenome</name>
    <dbReference type="NCBI Taxonomy" id="408172"/>
    <lineage>
        <taxon>unclassified sequences</taxon>
        <taxon>metagenomes</taxon>
        <taxon>ecological metagenomes</taxon>
    </lineage>
</organism>
<keyword evidence="3" id="KW-0378">Hydrolase</keyword>
<dbReference type="GO" id="GO:0005990">
    <property type="term" value="P:lactose catabolic process"/>
    <property type="evidence" value="ECO:0007669"/>
    <property type="project" value="TreeGrafter"/>
</dbReference>
<dbReference type="EC" id="3.2.1.23" evidence="2"/>
<dbReference type="InterPro" id="IPR023230">
    <property type="entry name" value="Glyco_hydro_2_CS"/>
</dbReference>
<dbReference type="Gene3D" id="2.60.40.10">
    <property type="entry name" value="Immunoglobulins"/>
    <property type="match status" value="1"/>
</dbReference>
<evidence type="ECO:0000256" key="3">
    <source>
        <dbReference type="ARBA" id="ARBA00022801"/>
    </source>
</evidence>
<proteinExistence type="predicted"/>
<feature type="domain" description="Glycoside hydrolase family 2 catalytic" evidence="6">
    <location>
        <begin position="64"/>
        <end position="218"/>
    </location>
</feature>
<dbReference type="InterPro" id="IPR006103">
    <property type="entry name" value="Glyco_hydro_2_cat"/>
</dbReference>
<comment type="catalytic activity">
    <reaction evidence="1">
        <text>Hydrolysis of terminal non-reducing beta-D-galactose residues in beta-D-galactosides.</text>
        <dbReference type="EC" id="3.2.1.23"/>
    </reaction>
</comment>
<dbReference type="GO" id="GO:0009341">
    <property type="term" value="C:beta-galactosidase complex"/>
    <property type="evidence" value="ECO:0007669"/>
    <property type="project" value="TreeGrafter"/>
</dbReference>
<dbReference type="InterPro" id="IPR036156">
    <property type="entry name" value="Beta-gal/glucu_dom_sf"/>
</dbReference>
<evidence type="ECO:0000259" key="6">
    <source>
        <dbReference type="Pfam" id="PF02836"/>
    </source>
</evidence>
<evidence type="ECO:0000256" key="4">
    <source>
        <dbReference type="ARBA" id="ARBA00023295"/>
    </source>
</evidence>
<name>A0A383CMZ6_9ZZZZ</name>
<dbReference type="PRINTS" id="PR00132">
    <property type="entry name" value="GLHYDRLASE2"/>
</dbReference>
<protein>
    <recommendedName>
        <fullName evidence="2">beta-galactosidase</fullName>
        <ecNumber evidence="2">3.2.1.23</ecNumber>
    </recommendedName>
</protein>
<gene>
    <name evidence="7" type="ORF">METZ01_LOCUS486345</name>
</gene>
<evidence type="ECO:0000313" key="7">
    <source>
        <dbReference type="EMBL" id="SVE33491.1"/>
    </source>
</evidence>
<dbReference type="PROSITE" id="PS00719">
    <property type="entry name" value="GLYCOSYL_HYDROL_F2_1"/>
    <property type="match status" value="1"/>
</dbReference>
<dbReference type="EMBL" id="UINC01210154">
    <property type="protein sequence ID" value="SVE33491.1"/>
    <property type="molecule type" value="Genomic_DNA"/>
</dbReference>
<dbReference type="InterPro" id="IPR013783">
    <property type="entry name" value="Ig-like_fold"/>
</dbReference>
<dbReference type="SUPFAM" id="SSF49303">
    <property type="entry name" value="beta-Galactosidase/glucuronidase domain"/>
    <property type="match status" value="1"/>
</dbReference>
<dbReference type="InterPro" id="IPR017853">
    <property type="entry name" value="GH"/>
</dbReference>
<dbReference type="InterPro" id="IPR050347">
    <property type="entry name" value="Bact_Beta-galactosidase"/>
</dbReference>
<dbReference type="InterPro" id="IPR006102">
    <property type="entry name" value="Ig-like_GH2"/>
</dbReference>
<reference evidence="7" key="1">
    <citation type="submission" date="2018-05" db="EMBL/GenBank/DDBJ databases">
        <authorList>
            <person name="Lanie J.A."/>
            <person name="Ng W.-L."/>
            <person name="Kazmierczak K.M."/>
            <person name="Andrzejewski T.M."/>
            <person name="Davidsen T.M."/>
            <person name="Wayne K.J."/>
            <person name="Tettelin H."/>
            <person name="Glass J.I."/>
            <person name="Rusch D."/>
            <person name="Podicherti R."/>
            <person name="Tsui H.-C.T."/>
            <person name="Winkler M.E."/>
        </authorList>
    </citation>
    <scope>NUCLEOTIDE SEQUENCE</scope>
</reference>
<dbReference type="SUPFAM" id="SSF51445">
    <property type="entry name" value="(Trans)glycosidases"/>
    <property type="match status" value="1"/>
</dbReference>
<feature type="domain" description="Glycoside hydrolase family 2 immunoglobulin-like beta-sandwich" evidence="5">
    <location>
        <begin position="21"/>
        <end position="62"/>
    </location>
</feature>
<dbReference type="AlphaFoldDB" id="A0A383CMZ6"/>
<feature type="non-terminal residue" evidence="7">
    <location>
        <position position="240"/>
    </location>
</feature>
<dbReference type="PANTHER" id="PTHR46323">
    <property type="entry name" value="BETA-GALACTOSIDASE"/>
    <property type="match status" value="1"/>
</dbReference>
<feature type="non-terminal residue" evidence="7">
    <location>
        <position position="1"/>
    </location>
</feature>
<dbReference type="PROSITE" id="PS00608">
    <property type="entry name" value="GLYCOSYL_HYDROL_F2_2"/>
    <property type="match status" value="1"/>
</dbReference>
<dbReference type="Pfam" id="PF00703">
    <property type="entry name" value="Glyco_hydro_2"/>
    <property type="match status" value="1"/>
</dbReference>
<dbReference type="PANTHER" id="PTHR46323:SF2">
    <property type="entry name" value="BETA-GALACTOSIDASE"/>
    <property type="match status" value="1"/>
</dbReference>
<evidence type="ECO:0000256" key="2">
    <source>
        <dbReference type="ARBA" id="ARBA00012756"/>
    </source>
</evidence>
<evidence type="ECO:0000259" key="5">
    <source>
        <dbReference type="Pfam" id="PF00703"/>
    </source>
</evidence>
<dbReference type="InterPro" id="IPR023232">
    <property type="entry name" value="Glyco_hydro_2_AS"/>
</dbReference>
<dbReference type="InterPro" id="IPR006101">
    <property type="entry name" value="Glyco_hydro_2"/>
</dbReference>
<dbReference type="Gene3D" id="3.20.20.80">
    <property type="entry name" value="Glycosidases"/>
    <property type="match status" value="1"/>
</dbReference>
<keyword evidence="4" id="KW-0326">Glycosidase</keyword>
<dbReference type="Pfam" id="PF02836">
    <property type="entry name" value="Glyco_hydro_2_C"/>
    <property type="match status" value="1"/>
</dbReference>
<evidence type="ECO:0000256" key="1">
    <source>
        <dbReference type="ARBA" id="ARBA00001412"/>
    </source>
</evidence>